<evidence type="ECO:0000256" key="3">
    <source>
        <dbReference type="ARBA" id="ARBA00022679"/>
    </source>
</evidence>
<dbReference type="InterPro" id="IPR052905">
    <property type="entry name" value="LD-transpeptidase_YkuD-like"/>
</dbReference>
<dbReference type="InterPro" id="IPR036365">
    <property type="entry name" value="PGBD-like_sf"/>
</dbReference>
<keyword evidence="4 7" id="KW-0133">Cell shape</keyword>
<evidence type="ECO:0000256" key="8">
    <source>
        <dbReference type="SAM" id="SignalP"/>
    </source>
</evidence>
<dbReference type="GO" id="GO:0009252">
    <property type="term" value="P:peptidoglycan biosynthetic process"/>
    <property type="evidence" value="ECO:0007669"/>
    <property type="project" value="UniProtKB-UniPathway"/>
</dbReference>
<keyword evidence="11" id="KW-1185">Reference proteome</keyword>
<feature type="active site" description="Nucleophile" evidence="7">
    <location>
        <position position="341"/>
    </location>
</feature>
<dbReference type="InterPro" id="IPR038063">
    <property type="entry name" value="Transpep_catalytic_dom"/>
</dbReference>
<dbReference type="GO" id="GO:0004180">
    <property type="term" value="F:carboxypeptidase activity"/>
    <property type="evidence" value="ECO:0007669"/>
    <property type="project" value="UniProtKB-ARBA"/>
</dbReference>
<protein>
    <submittedName>
        <fullName evidence="10">Amidase</fullName>
    </submittedName>
</protein>
<evidence type="ECO:0000259" key="9">
    <source>
        <dbReference type="PROSITE" id="PS52029"/>
    </source>
</evidence>
<dbReference type="PANTHER" id="PTHR41533">
    <property type="entry name" value="L,D-TRANSPEPTIDASE HI_1667-RELATED"/>
    <property type="match status" value="1"/>
</dbReference>
<evidence type="ECO:0000256" key="6">
    <source>
        <dbReference type="ARBA" id="ARBA00023316"/>
    </source>
</evidence>
<dbReference type="UniPathway" id="UPA00219"/>
<dbReference type="GO" id="GO:0071555">
    <property type="term" value="P:cell wall organization"/>
    <property type="evidence" value="ECO:0007669"/>
    <property type="project" value="UniProtKB-UniRule"/>
</dbReference>
<dbReference type="Proteomes" id="UP000048984">
    <property type="component" value="Unassembled WGS sequence"/>
</dbReference>
<evidence type="ECO:0000256" key="2">
    <source>
        <dbReference type="ARBA" id="ARBA00005992"/>
    </source>
</evidence>
<feature type="domain" description="L,D-TPase catalytic" evidence="9">
    <location>
        <begin position="192"/>
        <end position="379"/>
    </location>
</feature>
<keyword evidence="8" id="KW-0732">Signal</keyword>
<dbReference type="SUPFAM" id="SSF141523">
    <property type="entry name" value="L,D-transpeptidase catalytic domain-like"/>
    <property type="match status" value="1"/>
</dbReference>
<organism evidence="10 11">
    <name type="scientific">Prosthecodimorpha hirschii</name>
    <dbReference type="NCBI Taxonomy" id="665126"/>
    <lineage>
        <taxon>Bacteria</taxon>
        <taxon>Pseudomonadati</taxon>
        <taxon>Pseudomonadota</taxon>
        <taxon>Alphaproteobacteria</taxon>
        <taxon>Hyphomicrobiales</taxon>
        <taxon>Ancalomicrobiaceae</taxon>
        <taxon>Prosthecodimorpha</taxon>
    </lineage>
</organism>
<name>A0A0N8GFQ1_9HYPH</name>
<dbReference type="InterPro" id="IPR006311">
    <property type="entry name" value="TAT_signal"/>
</dbReference>
<dbReference type="STRING" id="665126.ABB55_24205"/>
<dbReference type="InterPro" id="IPR036366">
    <property type="entry name" value="PGBDSf"/>
</dbReference>
<feature type="signal peptide" evidence="8">
    <location>
        <begin position="1"/>
        <end position="25"/>
    </location>
</feature>
<dbReference type="PANTHER" id="PTHR41533:SF1">
    <property type="entry name" value="L,D-TRANSPEPTIDASE YCBB-RELATED"/>
    <property type="match status" value="1"/>
</dbReference>
<dbReference type="InterPro" id="IPR005490">
    <property type="entry name" value="LD_TPept_cat_dom"/>
</dbReference>
<evidence type="ECO:0000313" key="11">
    <source>
        <dbReference type="Proteomes" id="UP000048984"/>
    </source>
</evidence>
<comment type="similarity">
    <text evidence="2">Belongs to the YkuD family.</text>
</comment>
<proteinExistence type="inferred from homology"/>
<reference evidence="10 11" key="2">
    <citation type="submission" date="2015-10" db="EMBL/GenBank/DDBJ databases">
        <title>Draft Genome Sequence of Prosthecomicrobium hirschii ATCC 27832.</title>
        <authorList>
            <person name="Daniel J."/>
            <person name="Givan S.A."/>
            <person name="Brun Y.V."/>
            <person name="Brown P.J."/>
        </authorList>
    </citation>
    <scope>NUCLEOTIDE SEQUENCE [LARGE SCALE GENOMIC DNA]</scope>
    <source>
        <strain evidence="10 11">16</strain>
    </source>
</reference>
<dbReference type="CDD" id="cd16913">
    <property type="entry name" value="YkuD_like"/>
    <property type="match status" value="1"/>
</dbReference>
<feature type="active site" description="Proton donor/acceptor" evidence="7">
    <location>
        <position position="322"/>
    </location>
</feature>
<evidence type="ECO:0000313" key="10">
    <source>
        <dbReference type="EMBL" id="KPL54945.1"/>
    </source>
</evidence>
<keyword evidence="3" id="KW-0808">Transferase</keyword>
<dbReference type="Pfam" id="PF01471">
    <property type="entry name" value="PG_binding_1"/>
    <property type="match status" value="1"/>
</dbReference>
<dbReference type="Gene3D" id="1.10.101.10">
    <property type="entry name" value="PGBD-like superfamily/PGBD"/>
    <property type="match status" value="1"/>
</dbReference>
<dbReference type="EMBL" id="LJYW01000001">
    <property type="protein sequence ID" value="KPL54945.1"/>
    <property type="molecule type" value="Genomic_DNA"/>
</dbReference>
<dbReference type="GO" id="GO:0016740">
    <property type="term" value="F:transferase activity"/>
    <property type="evidence" value="ECO:0007669"/>
    <property type="project" value="UniProtKB-KW"/>
</dbReference>
<comment type="pathway">
    <text evidence="1 7">Cell wall biogenesis; peptidoglycan biosynthesis.</text>
</comment>
<dbReference type="PROSITE" id="PS51318">
    <property type="entry name" value="TAT"/>
    <property type="match status" value="1"/>
</dbReference>
<evidence type="ECO:0000256" key="7">
    <source>
        <dbReference type="PROSITE-ProRule" id="PRU01373"/>
    </source>
</evidence>
<comment type="caution">
    <text evidence="10">The sequence shown here is derived from an EMBL/GenBank/DDBJ whole genome shotgun (WGS) entry which is preliminary data.</text>
</comment>
<sequence>MRLTRRGLLTGIAALAGLRAVPALAESAGESPIDVLMRAQTVREWQDKFDAGASTPVAQLKSDVPLLSPETAANIEAALPQYQAIAGNGGWPRVPDQQRLRIGTRSEAVMVLRQRLAVTGDLAPSQFGYGDTFDSYVDAAVRRFQVRHGLKPNGLVDKPVFDVMNVPADIRLRQLETNLVRVRSMSGNLGDRFIFVNIPAAELEAVESGRVVARHNAVVGKVDRQTPVLTSKVSEINFNPFWHVPVSIIRKDLIPKMRADPEYLTKNRIRIYDNKGREIPPEAINWDTDQAANLAFRQDPGDINAMATVKISFPNSHDVYMHDTPFKDLFGDNNRFYSSGCMRIQNVRELVAWILRDTPNWGPQQIDDAIRTGQRIDAKVKGAVQVYTNYVTAWATREGVVHFRDDIYARDGIGELAYVPGIMQ</sequence>
<keyword evidence="5 7" id="KW-0573">Peptidoglycan synthesis</keyword>
<dbReference type="PROSITE" id="PS52029">
    <property type="entry name" value="LD_TPASE"/>
    <property type="match status" value="1"/>
</dbReference>
<evidence type="ECO:0000256" key="4">
    <source>
        <dbReference type="ARBA" id="ARBA00022960"/>
    </source>
</evidence>
<evidence type="ECO:0000256" key="5">
    <source>
        <dbReference type="ARBA" id="ARBA00022984"/>
    </source>
</evidence>
<evidence type="ECO:0000256" key="1">
    <source>
        <dbReference type="ARBA" id="ARBA00004752"/>
    </source>
</evidence>
<gene>
    <name evidence="10" type="ORF">ABB55_24205</name>
</gene>
<reference evidence="10 11" key="1">
    <citation type="submission" date="2015-09" db="EMBL/GenBank/DDBJ databases">
        <authorList>
            <consortium name="Swine Surveillance"/>
        </authorList>
    </citation>
    <scope>NUCLEOTIDE SEQUENCE [LARGE SCALE GENOMIC DNA]</scope>
    <source>
        <strain evidence="10 11">16</strain>
    </source>
</reference>
<feature type="chain" id="PRO_5006025700" evidence="8">
    <location>
        <begin position="26"/>
        <end position="424"/>
    </location>
</feature>
<dbReference type="SUPFAM" id="SSF47090">
    <property type="entry name" value="PGBD-like"/>
    <property type="match status" value="1"/>
</dbReference>
<dbReference type="GO" id="GO:0008360">
    <property type="term" value="P:regulation of cell shape"/>
    <property type="evidence" value="ECO:0007669"/>
    <property type="project" value="UniProtKB-UniRule"/>
</dbReference>
<dbReference type="AlphaFoldDB" id="A0A0N8GFQ1"/>
<accession>A0A0N8GFQ1</accession>
<dbReference type="InterPro" id="IPR002477">
    <property type="entry name" value="Peptidoglycan-bd-like"/>
</dbReference>
<dbReference type="Gene3D" id="2.40.440.10">
    <property type="entry name" value="L,D-transpeptidase catalytic domain-like"/>
    <property type="match status" value="1"/>
</dbReference>
<dbReference type="Pfam" id="PF03734">
    <property type="entry name" value="YkuD"/>
    <property type="match status" value="1"/>
</dbReference>
<keyword evidence="6 7" id="KW-0961">Cell wall biogenesis/degradation</keyword>